<evidence type="ECO:0000313" key="7">
    <source>
        <dbReference type="EMBL" id="KAK1935855.1"/>
    </source>
</evidence>
<dbReference type="InterPro" id="IPR037185">
    <property type="entry name" value="EmrE-like"/>
</dbReference>
<keyword evidence="8" id="KW-1185">Reference proteome</keyword>
<gene>
    <name evidence="7" type="ORF">X943_000006</name>
</gene>
<feature type="transmembrane region" description="Helical" evidence="5">
    <location>
        <begin position="81"/>
        <end position="99"/>
    </location>
</feature>
<accession>A0AAD9LGN8</accession>
<dbReference type="InterPro" id="IPR004853">
    <property type="entry name" value="Sugar_P_trans_dom"/>
</dbReference>
<evidence type="ECO:0000256" key="2">
    <source>
        <dbReference type="ARBA" id="ARBA00022692"/>
    </source>
</evidence>
<evidence type="ECO:0000256" key="5">
    <source>
        <dbReference type="SAM" id="Phobius"/>
    </source>
</evidence>
<proteinExistence type="predicted"/>
<evidence type="ECO:0000313" key="8">
    <source>
        <dbReference type="Proteomes" id="UP001195914"/>
    </source>
</evidence>
<sequence>MVSRNKSKASEDTLFSKISEEESISALPTTAFVEKRSTSGIGEFLRNFDWWLAFGFLKWYAMNAAYVVFNKRFLNAVKLPWTLSAYQLLVGWLFMILFWGCRLRAVPHFESKRTFLKTFIPLGFLHFFVHVGAVISMGLGAVSFTHVVKAGEPVITAIFSIIFLREILNKYAYLSLIPVVVGVSLSSLKELDFNIWAFLFAMLSNVFAAGRSVLAKITMHNKADIGENLTSSNIYLLLTLVASIMSIPFILAIEAKSWVPIWTSSTSAMTNSEKALLLLYGGLSGVFYFLANDGAFYCLGEINQVSYSVANTAKRVVIITVSIIVFKNKIELLGYVGMTMAVLGTFFYSIAK</sequence>
<feature type="transmembrane region" description="Helical" evidence="5">
    <location>
        <begin position="332"/>
        <end position="351"/>
    </location>
</feature>
<evidence type="ECO:0000256" key="1">
    <source>
        <dbReference type="ARBA" id="ARBA00004141"/>
    </source>
</evidence>
<dbReference type="Proteomes" id="UP001195914">
    <property type="component" value="Unassembled WGS sequence"/>
</dbReference>
<feature type="transmembrane region" description="Helical" evidence="5">
    <location>
        <begin position="147"/>
        <end position="164"/>
    </location>
</feature>
<evidence type="ECO:0000259" key="6">
    <source>
        <dbReference type="Pfam" id="PF03151"/>
    </source>
</evidence>
<keyword evidence="4 5" id="KW-0472">Membrane</keyword>
<keyword evidence="3 5" id="KW-1133">Transmembrane helix</keyword>
<name>A0AAD9LGN8_BABDI</name>
<dbReference type="Pfam" id="PF03151">
    <property type="entry name" value="TPT"/>
    <property type="match status" value="1"/>
</dbReference>
<comment type="subcellular location">
    <subcellularLocation>
        <location evidence="1">Membrane</location>
        <topology evidence="1">Multi-pass membrane protein</topology>
    </subcellularLocation>
</comment>
<dbReference type="AlphaFoldDB" id="A0AAD9LGN8"/>
<comment type="caution">
    <text evidence="7">The sequence shown here is derived from an EMBL/GenBank/DDBJ whole genome shotgun (WGS) entry which is preliminary data.</text>
</comment>
<feature type="transmembrane region" description="Helical" evidence="5">
    <location>
        <begin position="171"/>
        <end position="188"/>
    </location>
</feature>
<feature type="transmembrane region" description="Helical" evidence="5">
    <location>
        <begin position="194"/>
        <end position="214"/>
    </location>
</feature>
<feature type="transmembrane region" description="Helical" evidence="5">
    <location>
        <begin position="119"/>
        <end position="141"/>
    </location>
</feature>
<feature type="transmembrane region" description="Helical" evidence="5">
    <location>
        <begin position="50"/>
        <end position="69"/>
    </location>
</feature>
<evidence type="ECO:0000256" key="4">
    <source>
        <dbReference type="ARBA" id="ARBA00023136"/>
    </source>
</evidence>
<feature type="transmembrane region" description="Helical" evidence="5">
    <location>
        <begin position="234"/>
        <end position="255"/>
    </location>
</feature>
<evidence type="ECO:0000256" key="3">
    <source>
        <dbReference type="ARBA" id="ARBA00022989"/>
    </source>
</evidence>
<dbReference type="InterPro" id="IPR050186">
    <property type="entry name" value="TPT_transporter"/>
</dbReference>
<protein>
    <submittedName>
        <fullName evidence="7">Triose or hexose phosphate/phosphate translocator</fullName>
    </submittedName>
</protein>
<dbReference type="PANTHER" id="PTHR11132">
    <property type="entry name" value="SOLUTE CARRIER FAMILY 35"/>
    <property type="match status" value="1"/>
</dbReference>
<dbReference type="SUPFAM" id="SSF103481">
    <property type="entry name" value="Multidrug resistance efflux transporter EmrE"/>
    <property type="match status" value="1"/>
</dbReference>
<feature type="domain" description="Sugar phosphate transporter" evidence="6">
    <location>
        <begin position="53"/>
        <end position="349"/>
    </location>
</feature>
<dbReference type="EMBL" id="JAHBMH010000044">
    <property type="protein sequence ID" value="KAK1935855.1"/>
    <property type="molecule type" value="Genomic_DNA"/>
</dbReference>
<dbReference type="GO" id="GO:0016020">
    <property type="term" value="C:membrane"/>
    <property type="evidence" value="ECO:0007669"/>
    <property type="project" value="UniProtKB-SubCell"/>
</dbReference>
<feature type="transmembrane region" description="Helical" evidence="5">
    <location>
        <begin position="275"/>
        <end position="298"/>
    </location>
</feature>
<organism evidence="7 8">
    <name type="scientific">Babesia divergens</name>
    <dbReference type="NCBI Taxonomy" id="32595"/>
    <lineage>
        <taxon>Eukaryota</taxon>
        <taxon>Sar</taxon>
        <taxon>Alveolata</taxon>
        <taxon>Apicomplexa</taxon>
        <taxon>Aconoidasida</taxon>
        <taxon>Piroplasmida</taxon>
        <taxon>Babesiidae</taxon>
        <taxon>Babesia</taxon>
    </lineage>
</organism>
<reference evidence="7" key="1">
    <citation type="journal article" date="2014" name="Nucleic Acids Res.">
        <title>The evolutionary dynamics of variant antigen genes in Babesia reveal a history of genomic innovation underlying host-parasite interaction.</title>
        <authorList>
            <person name="Jackson A.P."/>
            <person name="Otto T.D."/>
            <person name="Darby A."/>
            <person name="Ramaprasad A."/>
            <person name="Xia D."/>
            <person name="Echaide I.E."/>
            <person name="Farber M."/>
            <person name="Gahlot S."/>
            <person name="Gamble J."/>
            <person name="Gupta D."/>
            <person name="Gupta Y."/>
            <person name="Jackson L."/>
            <person name="Malandrin L."/>
            <person name="Malas T.B."/>
            <person name="Moussa E."/>
            <person name="Nair M."/>
            <person name="Reid A.J."/>
            <person name="Sanders M."/>
            <person name="Sharma J."/>
            <person name="Tracey A."/>
            <person name="Quail M.A."/>
            <person name="Weir W."/>
            <person name="Wastling J.M."/>
            <person name="Hall N."/>
            <person name="Willadsen P."/>
            <person name="Lingelbach K."/>
            <person name="Shiels B."/>
            <person name="Tait A."/>
            <person name="Berriman M."/>
            <person name="Allred D.R."/>
            <person name="Pain A."/>
        </authorList>
    </citation>
    <scope>NUCLEOTIDE SEQUENCE</scope>
    <source>
        <strain evidence="7">1802A</strain>
    </source>
</reference>
<reference evidence="7" key="2">
    <citation type="submission" date="2021-05" db="EMBL/GenBank/DDBJ databases">
        <authorList>
            <person name="Pain A."/>
        </authorList>
    </citation>
    <scope>NUCLEOTIDE SEQUENCE</scope>
    <source>
        <strain evidence="7">1802A</strain>
    </source>
</reference>
<keyword evidence="2 5" id="KW-0812">Transmembrane</keyword>